<evidence type="ECO:0000313" key="6">
    <source>
        <dbReference type="Proteomes" id="UP000198287"/>
    </source>
</evidence>
<sequence length="364" mass="41278">MQTMKVIILLGAVVAMAHAAPESLHGGNSQYGKAVSNSISSADQPPTSSAQNAFLNIVSGDSLAWCGGYTAPECSNACYWLGYRCYRCTSSFWLEGLLILLRRLCYPNRLHDLEITFNRDYSLLSRISNWMTEYIHGQFSHLLRSLNSHEWLTPMKLQEFADTLVNSGCAYPNVVGFIDGTARPICRPSINQRQVYSGYYKTHTLKYQSIMLPNGIIGRLDGPFNGRRHDSAILGLSGLIEELERKFVQNDGSWYTLYGDPGYANQKFIKIGYKNNSRNPLTIQQKNFNRDMSALRVHVEYGFGKVIQLFVFLDYKKNQKLLLQCLRKQYDVAVILSNCHTCLRGSQVTKYFGCAPPELEEYLH</sequence>
<evidence type="ECO:0000256" key="3">
    <source>
        <dbReference type="SAM" id="SignalP"/>
    </source>
</evidence>
<dbReference type="EMBL" id="LNIX01000005">
    <property type="protein sequence ID" value="OXA54489.1"/>
    <property type="molecule type" value="Genomic_DNA"/>
</dbReference>
<keyword evidence="2" id="KW-0479">Metal-binding</keyword>
<proteinExistence type="predicted"/>
<dbReference type="OMA" id="MERIFPM"/>
<keyword evidence="3" id="KW-0732">Signal</keyword>
<dbReference type="Pfam" id="PF13359">
    <property type="entry name" value="DDE_Tnp_4"/>
    <property type="match status" value="1"/>
</dbReference>
<keyword evidence="6" id="KW-1185">Reference proteome</keyword>
<feature type="chain" id="PRO_5012759353" description="DDE Tnp4 domain-containing protein" evidence="3">
    <location>
        <begin position="20"/>
        <end position="364"/>
    </location>
</feature>
<feature type="domain" description="DDE Tnp4" evidence="4">
    <location>
        <begin position="178"/>
        <end position="338"/>
    </location>
</feature>
<evidence type="ECO:0000313" key="5">
    <source>
        <dbReference type="EMBL" id="OXA54489.1"/>
    </source>
</evidence>
<dbReference type="Proteomes" id="UP000198287">
    <property type="component" value="Unassembled WGS sequence"/>
</dbReference>
<protein>
    <recommendedName>
        <fullName evidence="4">DDE Tnp4 domain-containing protein</fullName>
    </recommendedName>
</protein>
<dbReference type="PANTHER" id="PTHR34615:SF1">
    <property type="entry name" value="PX DOMAIN-CONTAINING PROTEIN"/>
    <property type="match status" value="1"/>
</dbReference>
<evidence type="ECO:0000256" key="2">
    <source>
        <dbReference type="ARBA" id="ARBA00022723"/>
    </source>
</evidence>
<comment type="caution">
    <text evidence="5">The sequence shown here is derived from an EMBL/GenBank/DDBJ whole genome shotgun (WGS) entry which is preliminary data.</text>
</comment>
<reference evidence="5 6" key="1">
    <citation type="submission" date="2015-12" db="EMBL/GenBank/DDBJ databases">
        <title>The genome of Folsomia candida.</title>
        <authorList>
            <person name="Faddeeva A."/>
            <person name="Derks M.F."/>
            <person name="Anvar Y."/>
            <person name="Smit S."/>
            <person name="Van Straalen N."/>
            <person name="Roelofs D."/>
        </authorList>
    </citation>
    <scope>NUCLEOTIDE SEQUENCE [LARGE SCALE GENOMIC DNA]</scope>
    <source>
        <strain evidence="5 6">VU population</strain>
        <tissue evidence="5">Whole body</tissue>
    </source>
</reference>
<gene>
    <name evidence="5" type="ORF">Fcan01_10781</name>
</gene>
<organism evidence="5 6">
    <name type="scientific">Folsomia candida</name>
    <name type="common">Springtail</name>
    <dbReference type="NCBI Taxonomy" id="158441"/>
    <lineage>
        <taxon>Eukaryota</taxon>
        <taxon>Metazoa</taxon>
        <taxon>Ecdysozoa</taxon>
        <taxon>Arthropoda</taxon>
        <taxon>Hexapoda</taxon>
        <taxon>Collembola</taxon>
        <taxon>Entomobryomorpha</taxon>
        <taxon>Isotomoidea</taxon>
        <taxon>Isotomidae</taxon>
        <taxon>Proisotominae</taxon>
        <taxon>Folsomia</taxon>
    </lineage>
</organism>
<accession>A0A226EAR4</accession>
<feature type="signal peptide" evidence="3">
    <location>
        <begin position="1"/>
        <end position="19"/>
    </location>
</feature>
<name>A0A226EAR4_FOLCA</name>
<dbReference type="AlphaFoldDB" id="A0A226EAR4"/>
<evidence type="ECO:0000259" key="4">
    <source>
        <dbReference type="Pfam" id="PF13359"/>
    </source>
</evidence>
<dbReference type="PANTHER" id="PTHR34615">
    <property type="entry name" value="PX DOMAIN-CONTAINING PROTEIN"/>
    <property type="match status" value="1"/>
</dbReference>
<evidence type="ECO:0000256" key="1">
    <source>
        <dbReference type="ARBA" id="ARBA00001968"/>
    </source>
</evidence>
<dbReference type="OrthoDB" id="5978526at2759"/>
<dbReference type="GO" id="GO:0046872">
    <property type="term" value="F:metal ion binding"/>
    <property type="evidence" value="ECO:0007669"/>
    <property type="project" value="UniProtKB-KW"/>
</dbReference>
<comment type="cofactor">
    <cofactor evidence="1">
        <name>a divalent metal cation</name>
        <dbReference type="ChEBI" id="CHEBI:60240"/>
    </cofactor>
</comment>
<dbReference type="InterPro" id="IPR027806">
    <property type="entry name" value="HARBI1_dom"/>
</dbReference>